<dbReference type="EMBL" id="LT985239">
    <property type="protein sequence ID" value="SPD97775.1"/>
    <property type="molecule type" value="Genomic_DNA"/>
</dbReference>
<name>A0A2P9E3A2_ECOLX</name>
<dbReference type="AlphaFoldDB" id="A0A2P9E3A2"/>
<proteinExistence type="predicted"/>
<accession>A0A2P9E3A2</accession>
<evidence type="ECO:0000313" key="2">
    <source>
        <dbReference type="Proteomes" id="UP000308292"/>
    </source>
</evidence>
<sequence>MKKKILADAVSEAIGRGKGFEWDDLITNQPLKKESKKTSAKQSFSPGWLAGGIFIVALMIFLSGCSSPPPPTPIEWDKTQSLNTGIPEWRENNLVIPSDTVSGRWMKILNNFKGDEGNYDISVYYAIAHSPVIVVHTSGGAFFKAKEWLRKHGAKGVIQYHPVTDCMLCTNTSIYFSR</sequence>
<dbReference type="Proteomes" id="UP000308292">
    <property type="component" value="Plasmid RCS29_pII"/>
</dbReference>
<gene>
    <name evidence="1" type="ORF">RCS29_PII0020</name>
</gene>
<dbReference type="InterPro" id="IPR025264">
    <property type="entry name" value="Cag12"/>
</dbReference>
<protein>
    <submittedName>
        <fullName evidence="1">Putative Cag pathogenicity island protein</fullName>
    </submittedName>
</protein>
<geneLocation type="plasmid" evidence="2">
    <name>rcs29_pii</name>
</geneLocation>
<dbReference type="RefSeq" id="WP_000726969.1">
    <property type="nucleotide sequence ID" value="NZ_BFNT01000078.1"/>
</dbReference>
<reference evidence="2" key="1">
    <citation type="submission" date="2018-02" db="EMBL/GenBank/DDBJ databases">
        <authorList>
            <person name="Cea G.-C."/>
            <person name="William W."/>
        </authorList>
    </citation>
    <scope>NUCLEOTIDE SEQUENCE [LARGE SCALE GENOMIC DNA]</scope>
    <source>
        <strain evidence="2">692</strain>
        <plasmid evidence="2">rcs29_pii</plasmid>
    </source>
</reference>
<organism evidence="1 2">
    <name type="scientific">Escherichia coli</name>
    <dbReference type="NCBI Taxonomy" id="562"/>
    <lineage>
        <taxon>Bacteria</taxon>
        <taxon>Pseudomonadati</taxon>
        <taxon>Pseudomonadota</taxon>
        <taxon>Gammaproteobacteria</taxon>
        <taxon>Enterobacterales</taxon>
        <taxon>Enterobacteriaceae</taxon>
        <taxon>Escherichia</taxon>
    </lineage>
</organism>
<evidence type="ECO:0000313" key="1">
    <source>
        <dbReference type="EMBL" id="SPD97775.1"/>
    </source>
</evidence>
<keyword evidence="1" id="KW-0614">Plasmid</keyword>
<dbReference type="Pfam" id="PF13117">
    <property type="entry name" value="Cag12"/>
    <property type="match status" value="1"/>
</dbReference>